<dbReference type="GeneID" id="59287799"/>
<reference evidence="1 2" key="1">
    <citation type="journal article" date="2020" name="Genomics">
        <title>Complete, high-quality genomes from long-read metagenomic sequencing of two wolf lichen thalli reveals enigmatic genome architecture.</title>
        <authorList>
            <person name="McKenzie S.K."/>
            <person name="Walston R.F."/>
            <person name="Allen J.L."/>
        </authorList>
    </citation>
    <scope>NUCLEOTIDE SEQUENCE [LARGE SCALE GENOMIC DNA]</scope>
    <source>
        <strain evidence="1">WasteWater2</strain>
    </source>
</reference>
<accession>A0A8H6FVC7</accession>
<dbReference type="Proteomes" id="UP000578531">
    <property type="component" value="Unassembled WGS sequence"/>
</dbReference>
<dbReference type="EMBL" id="JACCJC010000024">
    <property type="protein sequence ID" value="KAF6235455.1"/>
    <property type="molecule type" value="Genomic_DNA"/>
</dbReference>
<protein>
    <submittedName>
        <fullName evidence="1">Uncharacterized protein</fullName>
    </submittedName>
</protein>
<dbReference type="RefSeq" id="XP_037164823.1">
    <property type="nucleotide sequence ID" value="XM_037308049.1"/>
</dbReference>
<evidence type="ECO:0000313" key="2">
    <source>
        <dbReference type="Proteomes" id="UP000578531"/>
    </source>
</evidence>
<sequence>MEWILEEVGKGSRTLALAEGSYHVNPGPQAHIFFSKLASVTIWMDSVNLTMTEVGLTAFNFYECSDLITYGPTVWWDTPGFSQATITEVKNTGNNNYKQYRVPSRRWL</sequence>
<gene>
    <name evidence="1" type="ORF">HO173_006138</name>
</gene>
<proteinExistence type="predicted"/>
<dbReference type="AlphaFoldDB" id="A0A8H6FVC7"/>
<name>A0A8H6FVC7_9LECA</name>
<evidence type="ECO:0000313" key="1">
    <source>
        <dbReference type="EMBL" id="KAF6235455.1"/>
    </source>
</evidence>
<keyword evidence="2" id="KW-1185">Reference proteome</keyword>
<organism evidence="1 2">
    <name type="scientific">Letharia columbiana</name>
    <dbReference type="NCBI Taxonomy" id="112416"/>
    <lineage>
        <taxon>Eukaryota</taxon>
        <taxon>Fungi</taxon>
        <taxon>Dikarya</taxon>
        <taxon>Ascomycota</taxon>
        <taxon>Pezizomycotina</taxon>
        <taxon>Lecanoromycetes</taxon>
        <taxon>OSLEUM clade</taxon>
        <taxon>Lecanoromycetidae</taxon>
        <taxon>Lecanorales</taxon>
        <taxon>Lecanorineae</taxon>
        <taxon>Parmeliaceae</taxon>
        <taxon>Letharia</taxon>
    </lineage>
</organism>
<comment type="caution">
    <text evidence="1">The sequence shown here is derived from an EMBL/GenBank/DDBJ whole genome shotgun (WGS) entry which is preliminary data.</text>
</comment>